<evidence type="ECO:0000313" key="2">
    <source>
        <dbReference type="Proteomes" id="UP000215256"/>
    </source>
</evidence>
<evidence type="ECO:0000313" key="1">
    <source>
        <dbReference type="EMBL" id="ASV83043.1"/>
    </source>
</evidence>
<geneLocation type="plasmid" evidence="1 2">
    <name>unnamed2</name>
</geneLocation>
<dbReference type="RefSeq" id="WP_280523371.1">
    <property type="nucleotide sequence ID" value="NZ_CP022602.1"/>
</dbReference>
<dbReference type="EMBL" id="CP022602">
    <property type="protein sequence ID" value="ASV83043.1"/>
    <property type="molecule type" value="Genomic_DNA"/>
</dbReference>
<organism evidence="1 2">
    <name type="scientific">Ochrobactrum quorumnocens</name>
    <dbReference type="NCBI Taxonomy" id="271865"/>
    <lineage>
        <taxon>Bacteria</taxon>
        <taxon>Pseudomonadati</taxon>
        <taxon>Pseudomonadota</taxon>
        <taxon>Alphaproteobacteria</taxon>
        <taxon>Hyphomicrobiales</taxon>
        <taxon>Brucellaceae</taxon>
        <taxon>Brucella/Ochrobactrum group</taxon>
        <taxon>Ochrobactrum</taxon>
    </lineage>
</organism>
<reference evidence="1 2" key="1">
    <citation type="submission" date="2017-07" db="EMBL/GenBank/DDBJ databases">
        <title>Phylogenetic study on the rhizospheric bacterium Ochrobactrum sp. A44.</title>
        <authorList>
            <person name="Krzyzanowska D.M."/>
            <person name="Ossowicki A."/>
            <person name="Rajewska M."/>
            <person name="Maciag T."/>
            <person name="Kaczynski Z."/>
            <person name="Czerwicka M."/>
            <person name="Jafra S."/>
        </authorList>
    </citation>
    <scope>NUCLEOTIDE SEQUENCE [LARGE SCALE GENOMIC DNA]</scope>
    <source>
        <strain evidence="1 2">A44</strain>
        <plasmid evidence="1 2">unnamed2</plasmid>
    </source>
</reference>
<sequence>MTPIETAREAFFELDDIIGRLNSAICVMDMLTENTPQNLGTIIR</sequence>
<keyword evidence="1" id="KW-0614">Plasmid</keyword>
<accession>A0A248U8E4</accession>
<proteinExistence type="predicted"/>
<dbReference type="Proteomes" id="UP000215256">
    <property type="component" value="Plasmid unnamed2"/>
</dbReference>
<gene>
    <name evidence="1" type="ORF">CES85_5870</name>
</gene>
<protein>
    <submittedName>
        <fullName evidence="1">Uncharacterized protein</fullName>
    </submittedName>
</protein>
<dbReference type="KEGG" id="och:CES85_5870"/>
<name>A0A248U8E4_9HYPH</name>
<dbReference type="AlphaFoldDB" id="A0A248U8E4"/>